<dbReference type="InterPro" id="IPR007817">
    <property type="entry name" value="Isocyanide_synthase_DIT1"/>
</dbReference>
<reference evidence="1 2" key="1">
    <citation type="submission" date="2020-05" db="EMBL/GenBank/DDBJ databases">
        <title>Identification and distribution of gene clusters putatively required for synthesis of sphingolipid metabolism inhibitors in phylogenetically diverse species of the filamentous fungus Fusarium.</title>
        <authorList>
            <person name="Kim H.-S."/>
            <person name="Busman M."/>
            <person name="Brown D.W."/>
            <person name="Divon H."/>
            <person name="Uhlig S."/>
            <person name="Proctor R.H."/>
        </authorList>
    </citation>
    <scope>NUCLEOTIDE SEQUENCE [LARGE SCALE GENOMIC DNA]</scope>
    <source>
        <strain evidence="1 2">NRRL 66235</strain>
    </source>
</reference>
<evidence type="ECO:0000313" key="1">
    <source>
        <dbReference type="EMBL" id="KAF5699214.1"/>
    </source>
</evidence>
<dbReference type="EMBL" id="JAAOAN010000834">
    <property type="protein sequence ID" value="KAF5699214.1"/>
    <property type="molecule type" value="Genomic_DNA"/>
</dbReference>
<protein>
    <submittedName>
        <fullName evidence="1">Pyoverdine dityrosine biosynthesis</fullName>
    </submittedName>
</protein>
<evidence type="ECO:0000313" key="2">
    <source>
        <dbReference type="Proteomes" id="UP000544331"/>
    </source>
</evidence>
<dbReference type="Proteomes" id="UP000544331">
    <property type="component" value="Unassembled WGS sequence"/>
</dbReference>
<sequence>MAATMPTSMFGLASQVDMGTQLSNEERLAQVESQLQALLLWKKTILAALEEDFRRPSTGISRRRTVDVIPTKLKSQPWAIHNRTEIILLEKDDRVAITPFDETIVAEPEDVTSQPLSVIPAQPHLWALHDKAQRILDVLETYGGHIQPDGEGNCKWLGRETFFAHVAQHVKDQRPVRMILPSFPWKSINRVEKVIGALPDLGEELALERLNALCVDIGKVYDHGAEIHIATDGLVFNDVVGISDDDTWEYSVALMDMAAKKGFTGIKLLRVMDILGYTDGKSPLTKDQYLSLVNKSRAELESQFGNPDKDIRHMIETDKDTLMTYRGFIRFLETDLRHSPVAAHARSGHHYRRIVKEVAMKMMMRAESFTKIIQAKCPNYVRLSIHPSSGTVKLSVPLLIEKNNPKGFPRTPWHSSIAVGLDGSYRAVHSKNVADTHKLIMKNGKPWCFREKSDLFDLGSDVEVEHVYPCGLEVRPVATRIGDTRLNQAAVEKLAKLAIMQPVRLVGFIDPPHILECER</sequence>
<dbReference type="Pfam" id="PF05141">
    <property type="entry name" value="DIT1_PvcA"/>
    <property type="match status" value="1"/>
</dbReference>
<dbReference type="AlphaFoldDB" id="A0A8H5XSY1"/>
<proteinExistence type="predicted"/>
<organism evidence="1 2">
    <name type="scientific">Fusarium mundagurra</name>
    <dbReference type="NCBI Taxonomy" id="1567541"/>
    <lineage>
        <taxon>Eukaryota</taxon>
        <taxon>Fungi</taxon>
        <taxon>Dikarya</taxon>
        <taxon>Ascomycota</taxon>
        <taxon>Pezizomycotina</taxon>
        <taxon>Sordariomycetes</taxon>
        <taxon>Hypocreomycetidae</taxon>
        <taxon>Hypocreales</taxon>
        <taxon>Nectriaceae</taxon>
        <taxon>Fusarium</taxon>
        <taxon>Fusarium fujikuroi species complex</taxon>
    </lineage>
</organism>
<keyword evidence="2" id="KW-1185">Reference proteome</keyword>
<dbReference type="OrthoDB" id="429813at2759"/>
<dbReference type="PANTHER" id="PTHR37285">
    <property type="entry name" value="SPORE WALL MATURATION PROTEIN DIT1"/>
    <property type="match status" value="1"/>
</dbReference>
<dbReference type="PANTHER" id="PTHR37285:SF6">
    <property type="entry name" value="BIOSYNTHESIS PROTEIN, PUTATIVE (AFU_ORTHOLOGUE AFUA_5G02660)-RELATED"/>
    <property type="match status" value="1"/>
</dbReference>
<comment type="caution">
    <text evidence="1">The sequence shown here is derived from an EMBL/GenBank/DDBJ whole genome shotgun (WGS) entry which is preliminary data.</text>
</comment>
<name>A0A8H5XSY1_9HYPO</name>
<gene>
    <name evidence="1" type="ORF">FMUND_14856</name>
</gene>
<accession>A0A8H5XSY1</accession>